<organism evidence="1">
    <name type="scientific">Plasmodium vivax</name>
    <name type="common">malaria parasite P. vivax</name>
    <dbReference type="NCBI Taxonomy" id="5855"/>
    <lineage>
        <taxon>Eukaryota</taxon>
        <taxon>Sar</taxon>
        <taxon>Alveolata</taxon>
        <taxon>Apicomplexa</taxon>
        <taxon>Aconoidasida</taxon>
        <taxon>Haemosporida</taxon>
        <taxon>Plasmodiidae</taxon>
        <taxon>Plasmodium</taxon>
        <taxon>Plasmodium (Plasmodium)</taxon>
    </lineage>
</organism>
<name>A0A565A6A0_PLAVI</name>
<sequence length="337" mass="39282">MSLTSSTSQYSPISIAQGYDFLKQLPLYQFYENLKSISAIQNDNHTECETLNDSNELQKICYQLGNILGKITQINKLVDVDNNNNNNRSCKYLNYFIQEQIEKVKPASNNLSTLYEALNKYKGKYEDYKCNFQENTKTDTDIAKISKELYYYAEYLYWIKKNIKNIENTKEIKYSQFFSAFVLYYNRLLQHDTCNDIKEYQTELNEFKGKYNEALAHIKTKYKDISTRPMDNVEEAKKSFRHPLQFIRDDSGDTIQAGTPEDSQGSTVGKATPIICSAVAIFMSSFMLHKFTPLGTYLRRNKLIDRNRMDEKQDDNYKLLSDTSRIPHNIAYQPVGN</sequence>
<evidence type="ECO:0000313" key="1">
    <source>
        <dbReference type="EMBL" id="VUZ99691.1"/>
    </source>
</evidence>
<dbReference type="InterPro" id="IPR008780">
    <property type="entry name" value="Plasmodium_Vir"/>
</dbReference>
<protein>
    <submittedName>
        <fullName evidence="1">VIR protein</fullName>
    </submittedName>
</protein>
<dbReference type="Proteomes" id="UP000220605">
    <property type="component" value="Unassembled WGS sequence"/>
</dbReference>
<dbReference type="EMBL" id="FLZR02000010">
    <property type="protein sequence ID" value="VUZ99691.1"/>
    <property type="molecule type" value="Genomic_DNA"/>
</dbReference>
<dbReference type="AlphaFoldDB" id="A0A565A6A0"/>
<dbReference type="Pfam" id="PF05795">
    <property type="entry name" value="Plasmodium_Vir"/>
    <property type="match status" value="1"/>
</dbReference>
<accession>A0A565A6A0</accession>
<dbReference type="VEuPathDB" id="PlasmoDB:PVPAM_080008900"/>
<reference evidence="1" key="1">
    <citation type="submission" date="2016-07" db="EMBL/GenBank/DDBJ databases">
        <authorList>
            <consortium name="Pathogen Informatics"/>
        </authorList>
    </citation>
    <scope>NUCLEOTIDE SEQUENCE</scope>
</reference>
<proteinExistence type="predicted"/>
<gene>
    <name evidence="1" type="ORF">PVP01_0004060</name>
</gene>
<dbReference type="OrthoDB" id="387439at2759"/>
<dbReference type="VEuPathDB" id="PlasmoDB:PVP01_0004060"/>